<keyword evidence="3" id="KW-0488">Methylation</keyword>
<evidence type="ECO:0000256" key="2">
    <source>
        <dbReference type="ARBA" id="ARBA00004418"/>
    </source>
</evidence>
<evidence type="ECO:0000256" key="7">
    <source>
        <dbReference type="ARBA" id="ARBA00023136"/>
    </source>
</evidence>
<dbReference type="GO" id="GO:0009279">
    <property type="term" value="C:cell outer membrane"/>
    <property type="evidence" value="ECO:0007669"/>
    <property type="project" value="UniProtKB-SubCell"/>
</dbReference>
<evidence type="ECO:0000256" key="3">
    <source>
        <dbReference type="ARBA" id="ARBA00022481"/>
    </source>
</evidence>
<dbReference type="InterPro" id="IPR045584">
    <property type="entry name" value="Pilin-like"/>
</dbReference>
<comment type="caution">
    <text evidence="10">The sequence shown here is derived from an EMBL/GenBank/DDBJ whole genome shotgun (WGS) entry which is preliminary data.</text>
</comment>
<evidence type="ECO:0000313" key="11">
    <source>
        <dbReference type="Proteomes" id="UP000248326"/>
    </source>
</evidence>
<dbReference type="RefSeq" id="WP_110887041.1">
    <property type="nucleotide sequence ID" value="NZ_QJSX01000008.1"/>
</dbReference>
<evidence type="ECO:0000256" key="5">
    <source>
        <dbReference type="ARBA" id="ARBA00022764"/>
    </source>
</evidence>
<keyword evidence="5" id="KW-0574">Periplasm</keyword>
<dbReference type="NCBIfam" id="TIGR02532">
    <property type="entry name" value="IV_pilin_GFxxxE"/>
    <property type="match status" value="1"/>
</dbReference>
<dbReference type="PANTHER" id="PTHR30093">
    <property type="entry name" value="GENERAL SECRETION PATHWAY PROTEIN G"/>
    <property type="match status" value="1"/>
</dbReference>
<organism evidence="10 11">
    <name type="scientific">Deinococcus yavapaiensis KR-236</name>
    <dbReference type="NCBI Taxonomy" id="694435"/>
    <lineage>
        <taxon>Bacteria</taxon>
        <taxon>Thermotogati</taxon>
        <taxon>Deinococcota</taxon>
        <taxon>Deinococci</taxon>
        <taxon>Deinococcales</taxon>
        <taxon>Deinococcaceae</taxon>
        <taxon>Deinococcus</taxon>
    </lineage>
</organism>
<evidence type="ECO:0000256" key="8">
    <source>
        <dbReference type="ARBA" id="ARBA00023237"/>
    </source>
</evidence>
<dbReference type="OrthoDB" id="27581at2"/>
<gene>
    <name evidence="10" type="ORF">DES52_108100</name>
</gene>
<dbReference type="EMBL" id="QJSX01000008">
    <property type="protein sequence ID" value="PYE53571.1"/>
    <property type="molecule type" value="Genomic_DNA"/>
</dbReference>
<evidence type="ECO:0000256" key="4">
    <source>
        <dbReference type="ARBA" id="ARBA00022692"/>
    </source>
</evidence>
<proteinExistence type="predicted"/>
<accession>A0A318S970</accession>
<keyword evidence="6 9" id="KW-1133">Transmembrane helix</keyword>
<keyword evidence="11" id="KW-1185">Reference proteome</keyword>
<evidence type="ECO:0000313" key="10">
    <source>
        <dbReference type="EMBL" id="PYE53571.1"/>
    </source>
</evidence>
<dbReference type="SUPFAM" id="SSF54523">
    <property type="entry name" value="Pili subunits"/>
    <property type="match status" value="1"/>
</dbReference>
<dbReference type="InterPro" id="IPR012902">
    <property type="entry name" value="N_methyl_site"/>
</dbReference>
<dbReference type="PANTHER" id="PTHR30093:SF44">
    <property type="entry name" value="TYPE II SECRETION SYSTEM CORE PROTEIN G"/>
    <property type="match status" value="1"/>
</dbReference>
<protein>
    <submittedName>
        <fullName evidence="10">Type IV pilus assembly protein PilA</fullName>
    </submittedName>
</protein>
<dbReference type="Gene3D" id="3.30.700.10">
    <property type="entry name" value="Glycoprotein, Type 4 Pilin"/>
    <property type="match status" value="1"/>
</dbReference>
<dbReference type="GO" id="GO:0042597">
    <property type="term" value="C:periplasmic space"/>
    <property type="evidence" value="ECO:0007669"/>
    <property type="project" value="UniProtKB-SubCell"/>
</dbReference>
<reference evidence="10 11" key="1">
    <citation type="submission" date="2018-06" db="EMBL/GenBank/DDBJ databases">
        <title>Genomic Encyclopedia of Type Strains, Phase IV (KMG-IV): sequencing the most valuable type-strain genomes for metagenomic binning, comparative biology and taxonomic classification.</title>
        <authorList>
            <person name="Goeker M."/>
        </authorList>
    </citation>
    <scope>NUCLEOTIDE SEQUENCE [LARGE SCALE GENOMIC DNA]</scope>
    <source>
        <strain evidence="10 11">DSM 18048</strain>
    </source>
</reference>
<comment type="subcellular location">
    <subcellularLocation>
        <location evidence="1">Cell outer membrane</location>
        <topology evidence="1">Single-pass membrane protein</topology>
    </subcellularLocation>
    <subcellularLocation>
        <location evidence="2">Periplasm</location>
    </subcellularLocation>
</comment>
<name>A0A318S970_9DEIO</name>
<evidence type="ECO:0000256" key="6">
    <source>
        <dbReference type="ARBA" id="ARBA00022989"/>
    </source>
</evidence>
<dbReference type="Proteomes" id="UP000248326">
    <property type="component" value="Unassembled WGS sequence"/>
</dbReference>
<keyword evidence="7 9" id="KW-0472">Membrane</keyword>
<sequence>MRGNKTVGFTIIELLVVIAIIGIISVILVPTLQGAKTAASDRSAQAFGHLVYKAANAYVASDPSNVAITSTDCRLGYAAGEYSVATANVDLQSCTVSLTSSGFVAVSVVTSSGRVFDFH</sequence>
<evidence type="ECO:0000256" key="1">
    <source>
        <dbReference type="ARBA" id="ARBA00004203"/>
    </source>
</evidence>
<feature type="transmembrane region" description="Helical" evidence="9">
    <location>
        <begin position="6"/>
        <end position="29"/>
    </location>
</feature>
<evidence type="ECO:0000256" key="9">
    <source>
        <dbReference type="SAM" id="Phobius"/>
    </source>
</evidence>
<dbReference type="AlphaFoldDB" id="A0A318S970"/>
<keyword evidence="8" id="KW-0998">Cell outer membrane</keyword>
<keyword evidence="4 9" id="KW-0812">Transmembrane</keyword>